<dbReference type="Proteomes" id="UP000473113">
    <property type="component" value="Unassembled WGS sequence"/>
</dbReference>
<keyword evidence="6" id="KW-0238">DNA-binding</keyword>
<name>A0A6M1XJG4_STAAU</name>
<keyword evidence="7" id="KW-0234">DNA repair</keyword>
<sequence length="114" mass="12744">DSSARMNYIRYQLGQTIQKVTWALQKQSKNTGMHPLQTEILFGQIAGAKGITGLELPLSNGGKLHVRGKIDRIDVASEQEDTWLSVVDYKSSGRSFDVTEAYYGMAMQLLTYLD</sequence>
<dbReference type="GO" id="GO:0004386">
    <property type="term" value="F:helicase activity"/>
    <property type="evidence" value="ECO:0007669"/>
    <property type="project" value="UniProtKB-KW"/>
</dbReference>
<evidence type="ECO:0000256" key="4">
    <source>
        <dbReference type="ARBA" id="ARBA00022806"/>
    </source>
</evidence>
<evidence type="ECO:0000256" key="3">
    <source>
        <dbReference type="ARBA" id="ARBA00022801"/>
    </source>
</evidence>
<evidence type="ECO:0000256" key="7">
    <source>
        <dbReference type="ARBA" id="ARBA00023204"/>
    </source>
</evidence>
<feature type="non-terminal residue" evidence="9">
    <location>
        <position position="114"/>
    </location>
</feature>
<keyword evidence="4 9" id="KW-0347">Helicase</keyword>
<keyword evidence="5" id="KW-0067">ATP-binding</keyword>
<evidence type="ECO:0000256" key="1">
    <source>
        <dbReference type="ARBA" id="ARBA00022741"/>
    </source>
</evidence>
<proteinExistence type="predicted"/>
<organism evidence="9 10">
    <name type="scientific">Staphylococcus aureus</name>
    <dbReference type="NCBI Taxonomy" id="1280"/>
    <lineage>
        <taxon>Bacteria</taxon>
        <taxon>Bacillati</taxon>
        <taxon>Bacillota</taxon>
        <taxon>Bacilli</taxon>
        <taxon>Bacillales</taxon>
        <taxon>Staphylococcaceae</taxon>
        <taxon>Staphylococcus</taxon>
    </lineage>
</organism>
<dbReference type="Pfam" id="PF12705">
    <property type="entry name" value="PDDEXK_1"/>
    <property type="match status" value="1"/>
</dbReference>
<keyword evidence="3" id="KW-0378">Hydrolase</keyword>
<dbReference type="AlphaFoldDB" id="A0A6M1XJG4"/>
<dbReference type="GO" id="GO:0005524">
    <property type="term" value="F:ATP binding"/>
    <property type="evidence" value="ECO:0007669"/>
    <property type="project" value="UniProtKB-KW"/>
</dbReference>
<keyword evidence="1" id="KW-0547">Nucleotide-binding</keyword>
<dbReference type="InterPro" id="IPR038726">
    <property type="entry name" value="PDDEXK_AddAB-type"/>
</dbReference>
<evidence type="ECO:0000256" key="6">
    <source>
        <dbReference type="ARBA" id="ARBA00023125"/>
    </source>
</evidence>
<dbReference type="EMBL" id="JAALTR010000112">
    <property type="protein sequence ID" value="NGW66603.1"/>
    <property type="molecule type" value="Genomic_DNA"/>
</dbReference>
<reference evidence="9 10" key="1">
    <citation type="submission" date="2020-02" db="EMBL/GenBank/DDBJ databases">
        <title>Detection of Heterogeneous Vancomycin Intermediate Resistance in Methicillin Resistant Staphylococcus aureus Isolates from Latin-America.</title>
        <authorList>
            <person name="Castro-Cardozo B."/>
            <person name="Berrio M."/>
            <person name="Vargas M.L."/>
            <person name="Carvajal L.P."/>
            <person name="Millan L.V."/>
            <person name="Rios R."/>
            <person name="Hernandez A."/>
            <person name="Rincon S.L."/>
            <person name="Cubides P."/>
            <person name="Forero E."/>
            <person name="Dinh A."/>
            <person name="Seas C."/>
            <person name="Munita J.M."/>
            <person name="Arias C.A."/>
            <person name="Reyes J."/>
            <person name="Diaz L."/>
        </authorList>
    </citation>
    <scope>NUCLEOTIDE SEQUENCE [LARGE SCALE GENOMIC DNA]</scope>
    <source>
        <strain evidence="9 10">UG255</strain>
    </source>
</reference>
<evidence type="ECO:0000259" key="8">
    <source>
        <dbReference type="Pfam" id="PF12705"/>
    </source>
</evidence>
<gene>
    <name evidence="9" type="ORF">G6Y24_03710</name>
</gene>
<keyword evidence="2" id="KW-0227">DNA damage</keyword>
<dbReference type="GO" id="GO:0006281">
    <property type="term" value="P:DNA repair"/>
    <property type="evidence" value="ECO:0007669"/>
    <property type="project" value="UniProtKB-KW"/>
</dbReference>
<feature type="domain" description="PD-(D/E)XK endonuclease-like" evidence="8">
    <location>
        <begin position="7"/>
        <end position="113"/>
    </location>
</feature>
<evidence type="ECO:0000313" key="10">
    <source>
        <dbReference type="Proteomes" id="UP000473113"/>
    </source>
</evidence>
<protein>
    <submittedName>
        <fullName evidence="9">ATP-dependent helicase</fullName>
    </submittedName>
</protein>
<feature type="non-terminal residue" evidence="9">
    <location>
        <position position="1"/>
    </location>
</feature>
<dbReference type="GO" id="GO:0016787">
    <property type="term" value="F:hydrolase activity"/>
    <property type="evidence" value="ECO:0007669"/>
    <property type="project" value="UniProtKB-KW"/>
</dbReference>
<accession>A0A6M1XJG4</accession>
<comment type="caution">
    <text evidence="9">The sequence shown here is derived from an EMBL/GenBank/DDBJ whole genome shotgun (WGS) entry which is preliminary data.</text>
</comment>
<evidence type="ECO:0000313" key="9">
    <source>
        <dbReference type="EMBL" id="NGW66603.1"/>
    </source>
</evidence>
<dbReference type="Gene3D" id="3.90.320.10">
    <property type="match status" value="1"/>
</dbReference>
<evidence type="ECO:0000256" key="2">
    <source>
        <dbReference type="ARBA" id="ARBA00022763"/>
    </source>
</evidence>
<evidence type="ECO:0000256" key="5">
    <source>
        <dbReference type="ARBA" id="ARBA00022840"/>
    </source>
</evidence>
<dbReference type="GO" id="GO:0003677">
    <property type="term" value="F:DNA binding"/>
    <property type="evidence" value="ECO:0007669"/>
    <property type="project" value="UniProtKB-KW"/>
</dbReference>
<dbReference type="InterPro" id="IPR011604">
    <property type="entry name" value="PDDEXK-like_dom_sf"/>
</dbReference>